<dbReference type="RefSeq" id="WP_270127941.1">
    <property type="nucleotide sequence ID" value="NZ_CP115396.1"/>
</dbReference>
<protein>
    <recommendedName>
        <fullName evidence="5">CcoQ/FixQ family Cbb3-type cytochrome c oxidase assembly chaperone</fullName>
    </recommendedName>
</protein>
<feature type="transmembrane region" description="Helical" evidence="2">
    <location>
        <begin position="6"/>
        <end position="25"/>
    </location>
</feature>
<feature type="region of interest" description="Disordered" evidence="1">
    <location>
        <begin position="32"/>
        <end position="55"/>
    </location>
</feature>
<dbReference type="EMBL" id="CP115396">
    <property type="protein sequence ID" value="WBO85338.1"/>
    <property type="molecule type" value="Genomic_DNA"/>
</dbReference>
<keyword evidence="2" id="KW-0812">Transmembrane</keyword>
<evidence type="ECO:0000256" key="2">
    <source>
        <dbReference type="SAM" id="Phobius"/>
    </source>
</evidence>
<evidence type="ECO:0008006" key="5">
    <source>
        <dbReference type="Google" id="ProtNLM"/>
    </source>
</evidence>
<proteinExistence type="predicted"/>
<keyword evidence="4" id="KW-1185">Reference proteome</keyword>
<dbReference type="Proteomes" id="UP001211872">
    <property type="component" value="Chromosome"/>
</dbReference>
<gene>
    <name evidence="3" type="ORF">O9Z63_03635</name>
</gene>
<keyword evidence="2" id="KW-1133">Transmembrane helix</keyword>
<sequence>MDTAEIIVTLSGAALIGFVVWYFFLAARTPAAAPAPDTTTSPETPPRSALEPGRD</sequence>
<evidence type="ECO:0000256" key="1">
    <source>
        <dbReference type="SAM" id="MobiDB-lite"/>
    </source>
</evidence>
<keyword evidence="2" id="KW-0472">Membrane</keyword>
<evidence type="ECO:0000313" key="4">
    <source>
        <dbReference type="Proteomes" id="UP001211872"/>
    </source>
</evidence>
<name>A0ABY7PR79_9BACT</name>
<evidence type="ECO:0000313" key="3">
    <source>
        <dbReference type="EMBL" id="WBO85338.1"/>
    </source>
</evidence>
<feature type="compositionally biased region" description="Low complexity" evidence="1">
    <location>
        <begin position="32"/>
        <end position="49"/>
    </location>
</feature>
<accession>A0ABY7PR79</accession>
<reference evidence="3 4" key="1">
    <citation type="journal article" date="2011" name="Int. J. Syst. Evol. Microbiol.">
        <title>Hymenobacter yonginensis sp. nov., isolated from a mesotrophic artificial lake.</title>
        <authorList>
            <person name="Joung Y."/>
            <person name="Cho S.H."/>
            <person name="Kim H."/>
            <person name="Kim S.B."/>
            <person name="Joh K."/>
        </authorList>
    </citation>
    <scope>NUCLEOTIDE SEQUENCE [LARGE SCALE GENOMIC DNA]</scope>
    <source>
        <strain evidence="3 4">KCTC 22745</strain>
    </source>
</reference>
<organism evidence="3 4">
    <name type="scientific">Hymenobacter yonginensis</name>
    <dbReference type="NCBI Taxonomy" id="748197"/>
    <lineage>
        <taxon>Bacteria</taxon>
        <taxon>Pseudomonadati</taxon>
        <taxon>Bacteroidota</taxon>
        <taxon>Cytophagia</taxon>
        <taxon>Cytophagales</taxon>
        <taxon>Hymenobacteraceae</taxon>
        <taxon>Hymenobacter</taxon>
    </lineage>
</organism>